<evidence type="ECO:0000313" key="20">
    <source>
        <dbReference type="EMBL" id="CRF41618.1"/>
    </source>
</evidence>
<evidence type="ECO:0000256" key="7">
    <source>
        <dbReference type="ARBA" id="ARBA00022475"/>
    </source>
</evidence>
<evidence type="ECO:0000259" key="19">
    <source>
        <dbReference type="Pfam" id="PF02910"/>
    </source>
</evidence>
<keyword evidence="10" id="KW-0274">FAD</keyword>
<comment type="subcellular location">
    <subcellularLocation>
        <location evidence="2">Cell inner membrane</location>
        <topology evidence="2">Peripheral membrane protein</topology>
        <orientation evidence="2">Cytoplasmic side</orientation>
    </subcellularLocation>
</comment>
<evidence type="ECO:0000256" key="12">
    <source>
        <dbReference type="ARBA" id="ARBA00023002"/>
    </source>
</evidence>
<dbReference type="Proteomes" id="UP000045175">
    <property type="component" value="Unassembled WGS sequence"/>
</dbReference>
<dbReference type="InterPro" id="IPR037099">
    <property type="entry name" value="Fum_R/Succ_DH_flav-like_C_sf"/>
</dbReference>
<keyword evidence="12" id="KW-0560">Oxidoreductase</keyword>
<dbReference type="InterPro" id="IPR030664">
    <property type="entry name" value="SdhA/FrdA/AprA"/>
</dbReference>
<dbReference type="EMBL" id="CDMH01000038">
    <property type="protein sequence ID" value="CRF42610.1"/>
    <property type="molecule type" value="Genomic_DNA"/>
</dbReference>
<dbReference type="Gene3D" id="3.10.20.820">
    <property type="match status" value="1"/>
</dbReference>
<evidence type="ECO:0000256" key="15">
    <source>
        <dbReference type="ARBA" id="ARBA00049220"/>
    </source>
</evidence>
<keyword evidence="8" id="KW-0997">Cell inner membrane</keyword>
<dbReference type="InterPro" id="IPR003953">
    <property type="entry name" value="FAD-dep_OxRdtase_2_FAD-bd"/>
</dbReference>
<dbReference type="SUPFAM" id="SSF46977">
    <property type="entry name" value="Succinate dehydrogenase/fumarate reductase flavoprotein C-terminal domain"/>
    <property type="match status" value="1"/>
</dbReference>
<feature type="domain" description="Fumarate reductase/succinate dehydrogenase flavoprotein-like C-terminal" evidence="19">
    <location>
        <begin position="494"/>
        <end position="624"/>
    </location>
</feature>
<dbReference type="GO" id="GO:0009055">
    <property type="term" value="F:electron transfer activity"/>
    <property type="evidence" value="ECO:0007669"/>
    <property type="project" value="TreeGrafter"/>
</dbReference>
<dbReference type="EMBL" id="CDMN01000028">
    <property type="protein sequence ID" value="CRF44138.1"/>
    <property type="molecule type" value="Genomic_DNA"/>
</dbReference>
<keyword evidence="23" id="KW-1185">Reference proteome</keyword>
<evidence type="ECO:0000259" key="18">
    <source>
        <dbReference type="Pfam" id="PF00890"/>
    </source>
</evidence>
<dbReference type="Gene3D" id="3.50.50.60">
    <property type="entry name" value="FAD/NAD(P)-binding domain"/>
    <property type="match status" value="2"/>
</dbReference>
<evidence type="ECO:0000256" key="17">
    <source>
        <dbReference type="PIRSR" id="PIRSR000171-1"/>
    </source>
</evidence>
<keyword evidence="11" id="KW-0249">Electron transport</keyword>
<dbReference type="AlphaFoldDB" id="A0A0K2XEX5"/>
<dbReference type="SUPFAM" id="SSF51905">
    <property type="entry name" value="FAD/NAD(P)-binding domain"/>
    <property type="match status" value="1"/>
</dbReference>
<keyword evidence="13" id="KW-0472">Membrane</keyword>
<evidence type="ECO:0000256" key="14">
    <source>
        <dbReference type="ARBA" id="ARBA00030461"/>
    </source>
</evidence>
<dbReference type="Proteomes" id="UP000041394">
    <property type="component" value="Unassembled WGS sequence"/>
</dbReference>
<comment type="cofactor">
    <cofactor evidence="1">
        <name>FAD</name>
        <dbReference type="ChEBI" id="CHEBI:57692"/>
    </cofactor>
</comment>
<dbReference type="GO" id="GO:0009061">
    <property type="term" value="P:anaerobic respiration"/>
    <property type="evidence" value="ECO:0007669"/>
    <property type="project" value="TreeGrafter"/>
</dbReference>
<dbReference type="FunFam" id="3.90.700.10:FF:000005">
    <property type="entry name" value="Succinate dehydrogenase flavoprotein subunit"/>
    <property type="match status" value="1"/>
</dbReference>
<evidence type="ECO:0000256" key="2">
    <source>
        <dbReference type="ARBA" id="ARBA00004515"/>
    </source>
</evidence>
<dbReference type="Gene3D" id="3.90.700.10">
    <property type="entry name" value="Succinate dehydrogenase/fumarate reductase flavoprotein, catalytic domain"/>
    <property type="match status" value="1"/>
</dbReference>
<name>A0A0K2XEX5_9HELI</name>
<evidence type="ECO:0000256" key="16">
    <source>
        <dbReference type="ARBA" id="ARBA00066269"/>
    </source>
</evidence>
<dbReference type="RefSeq" id="WP_053941230.1">
    <property type="nucleotide sequence ID" value="NZ_CDMH01000038.1"/>
</dbReference>
<evidence type="ECO:0000256" key="6">
    <source>
        <dbReference type="ARBA" id="ARBA00022448"/>
    </source>
</evidence>
<dbReference type="InterPro" id="IPR003952">
    <property type="entry name" value="FRD_SDH_FAD_BS"/>
</dbReference>
<dbReference type="Pfam" id="PF00890">
    <property type="entry name" value="FAD_binding_2"/>
    <property type="match status" value="1"/>
</dbReference>
<dbReference type="Gene3D" id="1.20.58.100">
    <property type="entry name" value="Fumarate reductase/succinate dehydrogenase flavoprotein-like, C-terminal domain"/>
    <property type="match status" value="1"/>
</dbReference>
<sequence length="689" mass="76523">MKVVYCDALVVGGGLAGLRASIACRQMGLDVIVLSLVPVRRSHSAAAQGGMQASLGNAKMSEGDNEDLHFLDTVKGSDWGCDQQVARMFVTTAPKAIRELASWGVPWTRIKKGDRPAVINGEHVTITEREDRHGYILSRDFGGTKKWRTCFTADATGHTMLYAVANEALHHKVKIEDRKEVIALIHHGGKCYGAVVRDLITGEIAGYVAKGTLLATGGYGRVYKHTTNAVICDGVGIATALETGVAKLGNMEAVQFHPTALVPSGILMTEGCRGDGGILRDKFGRRFMPAYEPEKKELASRDVVSRRILEHIKKGYGANSPYGDHVWLDIAILGRAHVEKNLRDVHDIAHTFAGVDAADDSVETEENMKGMPTDEPDFGPGAPKQKGWVPIKPMQHYSMGGLRTDYKGHSHLKGLFCAGEAACWDLHGFNRLGGNSVSEAVVAGMIIGDYFAEYCKGAELDISTHIVEQFIQKSQEHIQNLLHNDGQENVYEIRERMREIMDEKVGVFRDGKTLEEALSELEELYKRSKNIHVKNKKIHNNPELEDAYRTQRMLKIALCVTKGALDRTESRGAHMRTDHPKRDDANWLNRTLASWPDPNQTLPTLEYEPLDIMKMELSPDFRGYGAKGNFIPHPLKEQRDAQIKEITEQVQAQGGDRYALQEALMPFDLQPKYKARNVRLSDLETHQGE</sequence>
<reference evidence="24 25" key="2">
    <citation type="submission" date="2014-12" db="EMBL/GenBank/DDBJ databases">
        <authorList>
            <person name="Jaenicke S."/>
        </authorList>
    </citation>
    <scope>NUCLEOTIDE SEQUENCE [LARGE SCALE GENOMIC DNA]</scope>
</reference>
<keyword evidence="9" id="KW-0285">Flavoprotein</keyword>
<organism evidence="22 24">
    <name type="scientific">Helicobacter ailurogastricus</name>
    <dbReference type="NCBI Taxonomy" id="1578720"/>
    <lineage>
        <taxon>Bacteria</taxon>
        <taxon>Pseudomonadati</taxon>
        <taxon>Campylobacterota</taxon>
        <taxon>Epsilonproteobacteria</taxon>
        <taxon>Campylobacterales</taxon>
        <taxon>Helicobacteraceae</taxon>
        <taxon>Helicobacter</taxon>
    </lineage>
</organism>
<evidence type="ECO:0000256" key="10">
    <source>
        <dbReference type="ARBA" id="ARBA00022827"/>
    </source>
</evidence>
<dbReference type="PANTHER" id="PTHR11632:SF71">
    <property type="entry name" value="FUMARATE REDUCTASE FLAVOPROTEIN SUBUNIT"/>
    <property type="match status" value="1"/>
</dbReference>
<dbReference type="PIRSF" id="PIRSF000171">
    <property type="entry name" value="SDHA_APRA_LASPO"/>
    <property type="match status" value="1"/>
</dbReference>
<comment type="subunit">
    <text evidence="16">Part of an enzyme complex containing three subunits: a flavoprotein (frdA), an iron-sulfur protein (frdB), and diheme cytochrome b (frdC).</text>
</comment>
<dbReference type="EC" id="1.3.5.1" evidence="4"/>
<dbReference type="OrthoDB" id="9806724at2"/>
<comment type="catalytic activity">
    <reaction evidence="15">
        <text>a quinone + succinate = fumarate + a quinol</text>
        <dbReference type="Rhea" id="RHEA:40523"/>
        <dbReference type="ChEBI" id="CHEBI:24646"/>
        <dbReference type="ChEBI" id="CHEBI:29806"/>
        <dbReference type="ChEBI" id="CHEBI:30031"/>
        <dbReference type="ChEBI" id="CHEBI:132124"/>
        <dbReference type="EC" id="1.3.5.1"/>
    </reaction>
</comment>
<protein>
    <recommendedName>
        <fullName evidence="5">Fumarate reductase flavoprotein subunit</fullName>
        <ecNumber evidence="4">1.3.5.1</ecNumber>
    </recommendedName>
    <alternativeName>
        <fullName evidence="14">Quinol-fumarate reductase flavoprotein subunit</fullName>
    </alternativeName>
</protein>
<reference evidence="23" key="3">
    <citation type="submission" date="2014-12" db="EMBL/GenBank/DDBJ databases">
        <authorList>
            <person name="Smet A."/>
        </authorList>
    </citation>
    <scope>NUCLEOTIDE SEQUENCE [LARGE SCALE GENOMIC DNA]</scope>
</reference>
<dbReference type="GO" id="GO:0050660">
    <property type="term" value="F:flavin adenine dinucleotide binding"/>
    <property type="evidence" value="ECO:0007669"/>
    <property type="project" value="TreeGrafter"/>
</dbReference>
<dbReference type="InterPro" id="IPR036188">
    <property type="entry name" value="FAD/NAD-bd_sf"/>
</dbReference>
<evidence type="ECO:0000256" key="3">
    <source>
        <dbReference type="ARBA" id="ARBA00008040"/>
    </source>
</evidence>
<dbReference type="NCBIfam" id="NF006383">
    <property type="entry name" value="PRK08626.1"/>
    <property type="match status" value="1"/>
</dbReference>
<evidence type="ECO:0000256" key="8">
    <source>
        <dbReference type="ARBA" id="ARBA00022519"/>
    </source>
</evidence>
<comment type="similarity">
    <text evidence="3">Belongs to the FAD-dependent oxidoreductase 2 family. FRD/SDH subfamily.</text>
</comment>
<feature type="domain" description="FAD-dependent oxidoreductase 2 FAD-binding" evidence="18">
    <location>
        <begin position="7"/>
        <end position="437"/>
    </location>
</feature>
<evidence type="ECO:0000313" key="22">
    <source>
        <dbReference type="EMBL" id="CRF44138.1"/>
    </source>
</evidence>
<accession>A0A0K2XEX5</accession>
<reference evidence="22" key="1">
    <citation type="submission" date="2014-12" db="EMBL/GenBank/DDBJ databases">
        <title>Whole genome sequences of four Staphylococcus schleiferi canine isolates.</title>
        <authorList>
            <person name="Misic A.M."/>
            <person name="Cain C."/>
            <person name="Morris D.O."/>
            <person name="Rankin S."/>
            <person name="Beiting D."/>
        </authorList>
    </citation>
    <scope>NUCLEOTIDE SEQUENCE</scope>
    <source>
        <strain evidence="20">ASB11</strain>
        <strain evidence="21">ASB13</strain>
        <strain evidence="22">ASB9</strain>
    </source>
</reference>
<evidence type="ECO:0000256" key="9">
    <source>
        <dbReference type="ARBA" id="ARBA00022630"/>
    </source>
</evidence>
<dbReference type="Proteomes" id="UP000038622">
    <property type="component" value="Unassembled WGS sequence"/>
</dbReference>
<dbReference type="SUPFAM" id="SSF56425">
    <property type="entry name" value="Succinate dehydrogenase/fumarate reductase flavoprotein, catalytic domain"/>
    <property type="match status" value="1"/>
</dbReference>
<evidence type="ECO:0000313" key="25">
    <source>
        <dbReference type="Proteomes" id="UP000045175"/>
    </source>
</evidence>
<keyword evidence="7" id="KW-1003">Cell membrane</keyword>
<evidence type="ECO:0000313" key="23">
    <source>
        <dbReference type="Proteomes" id="UP000038622"/>
    </source>
</evidence>
<evidence type="ECO:0000256" key="13">
    <source>
        <dbReference type="ARBA" id="ARBA00023136"/>
    </source>
</evidence>
<evidence type="ECO:0000313" key="21">
    <source>
        <dbReference type="EMBL" id="CRF42610.1"/>
    </source>
</evidence>
<dbReference type="FunFam" id="3.50.50.60:FF:000009">
    <property type="entry name" value="Succinate dehydrogenase flavoprotein subunit"/>
    <property type="match status" value="1"/>
</dbReference>
<evidence type="ECO:0000256" key="1">
    <source>
        <dbReference type="ARBA" id="ARBA00001974"/>
    </source>
</evidence>
<dbReference type="GO" id="GO:0008177">
    <property type="term" value="F:succinate dehydrogenase (quinone) activity"/>
    <property type="evidence" value="ECO:0007669"/>
    <property type="project" value="UniProtKB-EC"/>
</dbReference>
<dbReference type="PANTHER" id="PTHR11632">
    <property type="entry name" value="SUCCINATE DEHYDROGENASE 2 FLAVOPROTEIN SUBUNIT"/>
    <property type="match status" value="1"/>
</dbReference>
<evidence type="ECO:0000313" key="24">
    <source>
        <dbReference type="Proteomes" id="UP000041394"/>
    </source>
</evidence>
<evidence type="ECO:0000256" key="4">
    <source>
        <dbReference type="ARBA" id="ARBA00012792"/>
    </source>
</evidence>
<proteinExistence type="inferred from homology"/>
<evidence type="ECO:0000256" key="11">
    <source>
        <dbReference type="ARBA" id="ARBA00022982"/>
    </source>
</evidence>
<dbReference type="PROSITE" id="PS00504">
    <property type="entry name" value="FRD_SDH_FAD_BINDING"/>
    <property type="match status" value="1"/>
</dbReference>
<dbReference type="Pfam" id="PF02910">
    <property type="entry name" value="Succ_DH_flav_C"/>
    <property type="match status" value="1"/>
</dbReference>
<gene>
    <name evidence="20" type="ORF">HAL011_14260</name>
    <name evidence="21" type="ORF">HAL013_08050</name>
    <name evidence="22" type="ORF">HAL09_07080</name>
</gene>
<dbReference type="EMBL" id="CDML01000048">
    <property type="protein sequence ID" value="CRF41618.1"/>
    <property type="molecule type" value="Genomic_DNA"/>
</dbReference>
<dbReference type="STRING" id="1578720.HAL011_14260"/>
<evidence type="ECO:0000256" key="5">
    <source>
        <dbReference type="ARBA" id="ARBA00014044"/>
    </source>
</evidence>
<feature type="active site" description="Proton acceptor" evidence="17">
    <location>
        <position position="301"/>
    </location>
</feature>
<dbReference type="GO" id="GO:0005886">
    <property type="term" value="C:plasma membrane"/>
    <property type="evidence" value="ECO:0007669"/>
    <property type="project" value="UniProtKB-SubCell"/>
</dbReference>
<dbReference type="InterPro" id="IPR027477">
    <property type="entry name" value="Succ_DH/fumarate_Rdtase_cat_sf"/>
</dbReference>
<keyword evidence="6" id="KW-0813">Transport</keyword>
<dbReference type="InterPro" id="IPR015939">
    <property type="entry name" value="Fum_Rdtase/Succ_DH_flav-like_C"/>
</dbReference>